<dbReference type="CDD" id="cd07153">
    <property type="entry name" value="Fur_like"/>
    <property type="match status" value="1"/>
</dbReference>
<evidence type="ECO:0000256" key="6">
    <source>
        <dbReference type="ARBA" id="ARBA00023163"/>
    </source>
</evidence>
<gene>
    <name evidence="8" type="ORF">HNR30_008407</name>
</gene>
<feature type="binding site" evidence="7">
    <location>
        <position position="136"/>
    </location>
    <ligand>
        <name>Zn(2+)</name>
        <dbReference type="ChEBI" id="CHEBI:29105"/>
    </ligand>
</feature>
<protein>
    <submittedName>
        <fullName evidence="8">Fur family ferric uptake transcriptional regulator</fullName>
    </submittedName>
</protein>
<dbReference type="EMBL" id="JACDUR010000010">
    <property type="protein sequence ID" value="MBA2897011.1"/>
    <property type="molecule type" value="Genomic_DNA"/>
</dbReference>
<dbReference type="Pfam" id="PF01475">
    <property type="entry name" value="FUR"/>
    <property type="match status" value="1"/>
</dbReference>
<dbReference type="RefSeq" id="WP_181615736.1">
    <property type="nucleotide sequence ID" value="NZ_BAABAM010000010.1"/>
</dbReference>
<evidence type="ECO:0000256" key="5">
    <source>
        <dbReference type="ARBA" id="ARBA00023125"/>
    </source>
</evidence>
<dbReference type="InterPro" id="IPR002481">
    <property type="entry name" value="FUR"/>
</dbReference>
<dbReference type="SUPFAM" id="SSF46785">
    <property type="entry name" value="Winged helix' DNA-binding domain"/>
    <property type="match status" value="1"/>
</dbReference>
<name>A0A7W0HVP8_9ACTN</name>
<dbReference type="Proteomes" id="UP000530928">
    <property type="component" value="Unassembled WGS sequence"/>
</dbReference>
<proteinExistence type="inferred from homology"/>
<dbReference type="Gene3D" id="1.10.10.10">
    <property type="entry name" value="Winged helix-like DNA-binding domain superfamily/Winged helix DNA-binding domain"/>
    <property type="match status" value="1"/>
</dbReference>
<feature type="binding site" evidence="7">
    <location>
        <position position="93"/>
    </location>
    <ligand>
        <name>Zn(2+)</name>
        <dbReference type="ChEBI" id="CHEBI:29105"/>
    </ligand>
</feature>
<dbReference type="InterPro" id="IPR043135">
    <property type="entry name" value="Fur_C"/>
</dbReference>
<evidence type="ECO:0000256" key="7">
    <source>
        <dbReference type="PIRSR" id="PIRSR602481-1"/>
    </source>
</evidence>
<dbReference type="Gene3D" id="3.30.1490.190">
    <property type="match status" value="1"/>
</dbReference>
<dbReference type="InterPro" id="IPR036388">
    <property type="entry name" value="WH-like_DNA-bd_sf"/>
</dbReference>
<dbReference type="GO" id="GO:1900376">
    <property type="term" value="P:regulation of secondary metabolite biosynthetic process"/>
    <property type="evidence" value="ECO:0007669"/>
    <property type="project" value="TreeGrafter"/>
</dbReference>
<comment type="cofactor">
    <cofactor evidence="7">
        <name>Zn(2+)</name>
        <dbReference type="ChEBI" id="CHEBI:29105"/>
    </cofactor>
    <text evidence="7">Binds 1 zinc ion per subunit.</text>
</comment>
<keyword evidence="7" id="KW-0479">Metal-binding</keyword>
<evidence type="ECO:0000313" key="8">
    <source>
        <dbReference type="EMBL" id="MBA2897011.1"/>
    </source>
</evidence>
<keyword evidence="6" id="KW-0804">Transcription</keyword>
<evidence type="ECO:0000313" key="9">
    <source>
        <dbReference type="Proteomes" id="UP000530928"/>
    </source>
</evidence>
<feature type="binding site" evidence="7">
    <location>
        <position position="133"/>
    </location>
    <ligand>
        <name>Zn(2+)</name>
        <dbReference type="ChEBI" id="CHEBI:29105"/>
    </ligand>
</feature>
<evidence type="ECO:0000256" key="3">
    <source>
        <dbReference type="ARBA" id="ARBA00022833"/>
    </source>
</evidence>
<dbReference type="InterPro" id="IPR036390">
    <property type="entry name" value="WH_DNA-bd_sf"/>
</dbReference>
<keyword evidence="9" id="KW-1185">Reference proteome</keyword>
<reference evidence="8 9" key="1">
    <citation type="submission" date="2020-07" db="EMBL/GenBank/DDBJ databases">
        <title>Genomic Encyclopedia of Type Strains, Phase IV (KMG-IV): sequencing the most valuable type-strain genomes for metagenomic binning, comparative biology and taxonomic classification.</title>
        <authorList>
            <person name="Goeker M."/>
        </authorList>
    </citation>
    <scope>NUCLEOTIDE SEQUENCE [LARGE SCALE GENOMIC DNA]</scope>
    <source>
        <strain evidence="8 9">DSM 45533</strain>
    </source>
</reference>
<feature type="binding site" evidence="7">
    <location>
        <position position="96"/>
    </location>
    <ligand>
        <name>Zn(2+)</name>
        <dbReference type="ChEBI" id="CHEBI:29105"/>
    </ligand>
</feature>
<evidence type="ECO:0000256" key="1">
    <source>
        <dbReference type="ARBA" id="ARBA00007957"/>
    </source>
</evidence>
<keyword evidence="2" id="KW-0678">Repressor</keyword>
<keyword evidence="5" id="KW-0238">DNA-binding</keyword>
<comment type="caution">
    <text evidence="8">The sequence shown here is derived from an EMBL/GenBank/DDBJ whole genome shotgun (WGS) entry which is preliminary data.</text>
</comment>
<dbReference type="GO" id="GO:0000976">
    <property type="term" value="F:transcription cis-regulatory region binding"/>
    <property type="evidence" value="ECO:0007669"/>
    <property type="project" value="TreeGrafter"/>
</dbReference>
<evidence type="ECO:0000256" key="2">
    <source>
        <dbReference type="ARBA" id="ARBA00022491"/>
    </source>
</evidence>
<dbReference type="GO" id="GO:0008270">
    <property type="term" value="F:zinc ion binding"/>
    <property type="evidence" value="ECO:0007669"/>
    <property type="project" value="TreeGrafter"/>
</dbReference>
<dbReference type="PANTHER" id="PTHR33202">
    <property type="entry name" value="ZINC UPTAKE REGULATION PROTEIN"/>
    <property type="match status" value="1"/>
</dbReference>
<evidence type="ECO:0000256" key="4">
    <source>
        <dbReference type="ARBA" id="ARBA00023015"/>
    </source>
</evidence>
<dbReference type="AlphaFoldDB" id="A0A7W0HVP8"/>
<accession>A0A7W0HVP8</accession>
<sequence>MAETTWHEELRAKGYRVTPQRQLVLEAVKELEHATPEEICTKVRETARGVNISTVYRTLELLEELGMVTHTHLSHGAPTYHLASEANHVHLVCRSCGSVGEVPLSAADGLVKGLEESAGFAADARHLTVFGQCRECR</sequence>
<keyword evidence="3 7" id="KW-0862">Zinc</keyword>
<comment type="similarity">
    <text evidence="1">Belongs to the Fur family.</text>
</comment>
<dbReference type="PANTHER" id="PTHR33202:SF7">
    <property type="entry name" value="FERRIC UPTAKE REGULATION PROTEIN"/>
    <property type="match status" value="1"/>
</dbReference>
<dbReference type="GO" id="GO:0045892">
    <property type="term" value="P:negative regulation of DNA-templated transcription"/>
    <property type="evidence" value="ECO:0007669"/>
    <property type="project" value="TreeGrafter"/>
</dbReference>
<keyword evidence="4" id="KW-0805">Transcription regulation</keyword>
<dbReference type="GO" id="GO:0003700">
    <property type="term" value="F:DNA-binding transcription factor activity"/>
    <property type="evidence" value="ECO:0007669"/>
    <property type="project" value="InterPro"/>
</dbReference>
<organism evidence="8 9">
    <name type="scientific">Nonomuraea soli</name>
    <dbReference type="NCBI Taxonomy" id="1032476"/>
    <lineage>
        <taxon>Bacteria</taxon>
        <taxon>Bacillati</taxon>
        <taxon>Actinomycetota</taxon>
        <taxon>Actinomycetes</taxon>
        <taxon>Streptosporangiales</taxon>
        <taxon>Streptosporangiaceae</taxon>
        <taxon>Nonomuraea</taxon>
    </lineage>
</organism>